<sequence length="1033" mass="115993">MLRMCALFISLTILVPEMRFAMDCNKEEAARAKKLAEEKMIAGDFAAAHKFLLTAQRLFPELGNILQMIAVCDVHSSAEKKIKGLDNWYAILQVQFLADADTIRKQYRKLALLLHPDKNKFAGAESAFKLVGEANRCLSDKIKRFQYDVRYRSHMMLANQSSANSGRPCSAANNATENLASGYSFWTCCKNCGQRYKYLKEYMNKFMHCSNCKCSYIACDIGSGGVISRENASTGAAEMETNGTVGGKLNKKNQQNQKTGGGDRKPKKDEACKENDAAGEKPQKGEEVTDNSAEIPKPDVLKPQPKVDEAETNTAKSTSDLSAPKKNQAAKKRRKSVEESSNRFEFDGSDVAGAKKDTNESNKRTCEFESGFNTKQTAEDTKSPGLADSGVSPASSHAKKRKARKVNSRSEDILSANNKVSEGCDGNGADAALSKSDEVENGYKANVFDEARKLECFAVNQVWSTCDSRDGMPRRYARVKKVLASECKLRITYLEPVRENHDESIPVACGKFKNGETKEVKDRSIFSGQMSHSFCNKIATIHPKKGEIWAIFRDWNEEWTTSVEKHKLPYQYDFVEIVNNFKHDHGIGVAYLGKIKGFVYLFHQEARNGVCQIQFPPEELLRFSHKVPAVRMTGKEKECVPGDSYELDPTALPNDTIQVDVVNRETMSVPEIATSPRKRRKSGDYYSGGCSNLGEVKGRSRRRHDFSYCQVDEKSTPNESRKNGEAADVFKLRKSPRLQPAPSQQRDEKKSDIPKETDRGSLVIRKPPNGIHQPAENQEEESSKKQGRNCELQSLYKQNDLPTQLDGSTNETTLVSSSCKTPRRNASEFENQRGEDKFRVNQVWAIYSNGMPREYVKIKKIDTKAGFRLHVTRMELNPPSAEPVTRPVSCGEFKLKTEKPKIIARTSFSHKVNPVDAKRNIVKVYPRKGEIWALYKNCDSTNEEHDIDIVEVVEDYCDGREIAKAVALTAKESSSQHVRSVSGFMAIPKSEMSNRFSHQIPAIRHQKRRTRLSVGEEHWELDQTAIPGRTIVS</sequence>
<feature type="chain" id="PRO_5043751123" description="J domain-containing protein" evidence="2">
    <location>
        <begin position="22"/>
        <end position="1033"/>
    </location>
</feature>
<keyword evidence="5" id="KW-1185">Reference proteome</keyword>
<dbReference type="EMBL" id="OU466859">
    <property type="protein sequence ID" value="CAH2055072.1"/>
    <property type="molecule type" value="Genomic_DNA"/>
</dbReference>
<evidence type="ECO:0000259" key="3">
    <source>
        <dbReference type="SMART" id="SM00271"/>
    </source>
</evidence>
<feature type="compositionally biased region" description="Basic and acidic residues" evidence="1">
    <location>
        <begin position="261"/>
        <end position="287"/>
    </location>
</feature>
<dbReference type="PANTHER" id="PTHR45089:SF41">
    <property type="entry name" value="DNAJ HEAT SHOCK N-TERMINAL DOMAIN-CONTAINING PROTEIN"/>
    <property type="match status" value="1"/>
</dbReference>
<dbReference type="AlphaFoldDB" id="A0AAU9S504"/>
<feature type="compositionally biased region" description="Basic and acidic residues" evidence="1">
    <location>
        <begin position="336"/>
        <end position="346"/>
    </location>
</feature>
<feature type="compositionally biased region" description="Basic and acidic residues" evidence="1">
    <location>
        <begin position="745"/>
        <end position="759"/>
    </location>
</feature>
<proteinExistence type="predicted"/>
<dbReference type="InterPro" id="IPR036869">
    <property type="entry name" value="J_dom_sf"/>
</dbReference>
<feature type="compositionally biased region" description="Basic and acidic residues" evidence="1">
    <location>
        <begin position="353"/>
        <end position="367"/>
    </location>
</feature>
<feature type="region of interest" description="Disordered" evidence="1">
    <location>
        <begin position="240"/>
        <end position="411"/>
    </location>
</feature>
<dbReference type="PRINTS" id="PR00625">
    <property type="entry name" value="JDOMAIN"/>
</dbReference>
<dbReference type="Pfam" id="PF11926">
    <property type="entry name" value="DUF3444"/>
    <property type="match status" value="2"/>
</dbReference>
<dbReference type="SUPFAM" id="SSF46565">
    <property type="entry name" value="Chaperone J-domain"/>
    <property type="match status" value="1"/>
</dbReference>
<protein>
    <recommendedName>
        <fullName evidence="3">J domain-containing protein</fullName>
    </recommendedName>
</protein>
<organism evidence="4 5">
    <name type="scientific">Thlaspi arvense</name>
    <name type="common">Field penny-cress</name>
    <dbReference type="NCBI Taxonomy" id="13288"/>
    <lineage>
        <taxon>Eukaryota</taxon>
        <taxon>Viridiplantae</taxon>
        <taxon>Streptophyta</taxon>
        <taxon>Embryophyta</taxon>
        <taxon>Tracheophyta</taxon>
        <taxon>Spermatophyta</taxon>
        <taxon>Magnoliopsida</taxon>
        <taxon>eudicotyledons</taxon>
        <taxon>Gunneridae</taxon>
        <taxon>Pentapetalae</taxon>
        <taxon>rosids</taxon>
        <taxon>malvids</taxon>
        <taxon>Brassicales</taxon>
        <taxon>Brassicaceae</taxon>
        <taxon>Thlaspideae</taxon>
        <taxon>Thlaspi</taxon>
    </lineage>
</organism>
<dbReference type="Proteomes" id="UP000836841">
    <property type="component" value="Chromosome 3"/>
</dbReference>
<evidence type="ECO:0000256" key="2">
    <source>
        <dbReference type="SAM" id="SignalP"/>
    </source>
</evidence>
<feature type="signal peptide" evidence="2">
    <location>
        <begin position="1"/>
        <end position="21"/>
    </location>
</feature>
<feature type="compositionally biased region" description="Basic and acidic residues" evidence="1">
    <location>
        <begin position="296"/>
        <end position="309"/>
    </location>
</feature>
<keyword evidence="2" id="KW-0732">Signal</keyword>
<dbReference type="InterPro" id="IPR001623">
    <property type="entry name" value="DnaJ_domain"/>
</dbReference>
<dbReference type="SMART" id="SM00271">
    <property type="entry name" value="DnaJ"/>
    <property type="match status" value="1"/>
</dbReference>
<feature type="domain" description="J" evidence="3">
    <location>
        <begin position="86"/>
        <end position="143"/>
    </location>
</feature>
<dbReference type="InterPro" id="IPR024593">
    <property type="entry name" value="DUF3444"/>
</dbReference>
<reference evidence="4 5" key="1">
    <citation type="submission" date="2022-03" db="EMBL/GenBank/DDBJ databases">
        <authorList>
            <person name="Nunn A."/>
            <person name="Chopra R."/>
            <person name="Nunn A."/>
            <person name="Contreras Garrido A."/>
        </authorList>
    </citation>
    <scope>NUCLEOTIDE SEQUENCE [LARGE SCALE GENOMIC DNA]</scope>
</reference>
<feature type="compositionally biased region" description="Polar residues" evidence="1">
    <location>
        <begin position="312"/>
        <end position="321"/>
    </location>
</feature>
<evidence type="ECO:0000313" key="4">
    <source>
        <dbReference type="EMBL" id="CAH2055072.1"/>
    </source>
</evidence>
<name>A0AAU9S504_THLAR</name>
<dbReference type="Gene3D" id="1.10.287.110">
    <property type="entry name" value="DnaJ domain"/>
    <property type="match status" value="1"/>
</dbReference>
<gene>
    <name evidence="4" type="ORF">TAV2_LOCUS10947</name>
</gene>
<evidence type="ECO:0000313" key="5">
    <source>
        <dbReference type="Proteomes" id="UP000836841"/>
    </source>
</evidence>
<feature type="region of interest" description="Disordered" evidence="1">
    <location>
        <begin position="668"/>
        <end position="833"/>
    </location>
</feature>
<dbReference type="Pfam" id="PF00226">
    <property type="entry name" value="DnaJ"/>
    <property type="match status" value="1"/>
</dbReference>
<feature type="compositionally biased region" description="Basic residues" evidence="1">
    <location>
        <begin position="397"/>
        <end position="407"/>
    </location>
</feature>
<feature type="compositionally biased region" description="Polar residues" evidence="1">
    <location>
        <begin position="791"/>
        <end position="820"/>
    </location>
</feature>
<accession>A0AAU9S504</accession>
<evidence type="ECO:0000256" key="1">
    <source>
        <dbReference type="SAM" id="MobiDB-lite"/>
    </source>
</evidence>
<dbReference type="PANTHER" id="PTHR45089">
    <property type="entry name" value="DNAJ HEAT SHOCK AMINO-TERMINAL DOMAIN PROTEIN-RELATED"/>
    <property type="match status" value="1"/>
</dbReference>
<dbReference type="CDD" id="cd06257">
    <property type="entry name" value="DnaJ"/>
    <property type="match status" value="1"/>
</dbReference>
<feature type="compositionally biased region" description="Basic and acidic residues" evidence="1">
    <location>
        <begin position="711"/>
        <end position="731"/>
    </location>
</feature>